<proteinExistence type="predicted"/>
<evidence type="ECO:0000313" key="1">
    <source>
        <dbReference type="EMBL" id="SEJ13928.1"/>
    </source>
</evidence>
<dbReference type="OrthoDB" id="838246at2"/>
<dbReference type="EMBL" id="FNZH01000002">
    <property type="protein sequence ID" value="SEJ13928.1"/>
    <property type="molecule type" value="Genomic_DNA"/>
</dbReference>
<dbReference type="AlphaFoldDB" id="A0A1H6WAC9"/>
<protein>
    <submittedName>
        <fullName evidence="1">Ligand-binding SRPBCC domain-containing protein</fullName>
    </submittedName>
</protein>
<dbReference type="Gene3D" id="3.30.530.20">
    <property type="match status" value="1"/>
</dbReference>
<dbReference type="InterPro" id="IPR023393">
    <property type="entry name" value="START-like_dom_sf"/>
</dbReference>
<organism evidence="1 2">
    <name type="scientific">Cyclobacterium xiamenense</name>
    <dbReference type="NCBI Taxonomy" id="1297121"/>
    <lineage>
        <taxon>Bacteria</taxon>
        <taxon>Pseudomonadati</taxon>
        <taxon>Bacteroidota</taxon>
        <taxon>Cytophagia</taxon>
        <taxon>Cytophagales</taxon>
        <taxon>Cyclobacteriaceae</taxon>
        <taxon>Cyclobacterium</taxon>
    </lineage>
</organism>
<dbReference type="STRING" id="1416801.SAMN05192553_102581"/>
<keyword evidence="2" id="KW-1185">Reference proteome</keyword>
<name>A0A1H6WAC9_9BACT</name>
<sequence length="150" mass="17764">MRINLSTQVARPYLEVKAGFTEDLFRSLNPPFPPVKLLRFDGSSKGDLVSLELNFIFFKQTWTSEIIADQTDEREFIFIDAGRKLPFFLRRWRHKHRVVNQGEKHSLIVDEIDYTAPNALLGLLLYPVLYLQFALRKPIYKRYFARKKKE</sequence>
<gene>
    <name evidence="1" type="ORF">SAMN05192553_102581</name>
</gene>
<dbReference type="Proteomes" id="UP000199403">
    <property type="component" value="Unassembled WGS sequence"/>
</dbReference>
<reference evidence="2" key="1">
    <citation type="submission" date="2016-10" db="EMBL/GenBank/DDBJ databases">
        <authorList>
            <person name="Varghese N."/>
            <person name="Submissions S."/>
        </authorList>
    </citation>
    <scope>NUCLEOTIDE SEQUENCE [LARGE SCALE GENOMIC DNA]</scope>
    <source>
        <strain evidence="2">IBRC-M 10761</strain>
    </source>
</reference>
<accession>A0A1H6WAC9</accession>
<evidence type="ECO:0000313" key="2">
    <source>
        <dbReference type="Proteomes" id="UP000199403"/>
    </source>
</evidence>
<dbReference type="SUPFAM" id="SSF55961">
    <property type="entry name" value="Bet v1-like"/>
    <property type="match status" value="1"/>
</dbReference>
<dbReference type="RefSeq" id="WP_092171684.1">
    <property type="nucleotide sequence ID" value="NZ_FNZH01000002.1"/>
</dbReference>